<proteinExistence type="predicted"/>
<feature type="non-terminal residue" evidence="2">
    <location>
        <position position="683"/>
    </location>
</feature>
<accession>A0ABR7JBC9</accession>
<dbReference type="RefSeq" id="WP_222616938.1">
    <property type="nucleotide sequence ID" value="NZ_JACRUJ010000007.1"/>
</dbReference>
<gene>
    <name evidence="2" type="ORF">H8R23_15525</name>
</gene>
<dbReference type="Pfam" id="PF13573">
    <property type="entry name" value="SprB"/>
    <property type="match status" value="3"/>
</dbReference>
<organism evidence="2 3">
    <name type="scientific">Flavobacterium kayseriense</name>
    <dbReference type="NCBI Taxonomy" id="2764714"/>
    <lineage>
        <taxon>Bacteria</taxon>
        <taxon>Pseudomonadati</taxon>
        <taxon>Bacteroidota</taxon>
        <taxon>Flavobacteriia</taxon>
        <taxon>Flavobacteriales</taxon>
        <taxon>Flavobacteriaceae</taxon>
        <taxon>Flavobacterium</taxon>
    </lineage>
</organism>
<evidence type="ECO:0000313" key="3">
    <source>
        <dbReference type="Proteomes" id="UP000629963"/>
    </source>
</evidence>
<keyword evidence="1" id="KW-0732">Signal</keyword>
<comment type="caution">
    <text evidence="2">The sequence shown here is derived from an EMBL/GenBank/DDBJ whole genome shotgun (WGS) entry which is preliminary data.</text>
</comment>
<reference evidence="2 3" key="1">
    <citation type="submission" date="2020-08" db="EMBL/GenBank/DDBJ databases">
        <title>Description of novel Flavobacterium F-380 isolate.</title>
        <authorList>
            <person name="Saticioglu I.B."/>
            <person name="Duman M."/>
            <person name="Altun S."/>
        </authorList>
    </citation>
    <scope>NUCLEOTIDE SEQUENCE [LARGE SCALE GENOMIC DNA]</scope>
    <source>
        <strain evidence="2 3">F-380</strain>
    </source>
</reference>
<feature type="chain" id="PRO_5045164558" description="SprB repeat-containing protein" evidence="1">
    <location>
        <begin position="30"/>
        <end position="683"/>
    </location>
</feature>
<protein>
    <recommendedName>
        <fullName evidence="4">SprB repeat-containing protein</fullName>
    </recommendedName>
</protein>
<dbReference type="InterPro" id="IPR025667">
    <property type="entry name" value="SprB_repeat"/>
</dbReference>
<keyword evidence="3" id="KW-1185">Reference proteome</keyword>
<evidence type="ECO:0000313" key="2">
    <source>
        <dbReference type="EMBL" id="MBC5842823.1"/>
    </source>
</evidence>
<evidence type="ECO:0008006" key="4">
    <source>
        <dbReference type="Google" id="ProtNLM"/>
    </source>
</evidence>
<dbReference type="EMBL" id="JACRUJ010000007">
    <property type="protein sequence ID" value="MBC5842823.1"/>
    <property type="molecule type" value="Genomic_DNA"/>
</dbReference>
<dbReference type="Proteomes" id="UP000629963">
    <property type="component" value="Unassembled WGS sequence"/>
</dbReference>
<dbReference type="Pfam" id="PF17963">
    <property type="entry name" value="Big_9"/>
    <property type="match status" value="1"/>
</dbReference>
<evidence type="ECO:0000256" key="1">
    <source>
        <dbReference type="SAM" id="SignalP"/>
    </source>
</evidence>
<feature type="signal peptide" evidence="1">
    <location>
        <begin position="1"/>
        <end position="29"/>
    </location>
</feature>
<name>A0ABR7JBC9_9FLAO</name>
<sequence>MLKTTLKNLKLGKSLFFILSLLVTFNSYAQTPIFNTPVLQSGTDKAIGAKYIYTNVTTVDGTAVDAIVTLVDIVNATIVDVDNANNGGGSLRNRFQPVISSTVRGGYVEFSFEFYKAGTFGTAQQLQINLNSFVMEVLDLDGGEFYDIIIPAGGSYALETPTSITVSDRAPFTRFQGSNISVDPISILNTSYIASVSFGSLSSVSFRLGSNFSLSQRQSSISFGEVVYNVPKAPVANNDSSLCRVYGTVSLDVTSNDTDPNQNINKATVDLNPSQALRQTTFTTAGQGTWTVTDSGIVTFTPLSTFKGDPTPISYTISDSTLLTSNTATITITYAPATPTATATLQPTCAVETGTITVTAPTGTGLTYSIDGSNYQNTSGVFTGVRAGTYSVTAKSITGCVSPATTVVINSQPASNLALSSSSKSDVSCFGTSTGSVTAGTVTGSFGTVTYSWKNASNTVVGTTATVSNLPAGTYTLTVTDSCSTKTNSVTVGQPTAALALANSTKTDASCFGTSTGSVAAGTVTGAVGTVTYSWKNESNTVVGTTATVSNLPAGTYTLTVTDSCSTKTNSVTVGQPTAALSLANSTKTDASCFGTSTGSVAAGTVTGAVGTVTYSWKNESNTVVGTTATVSNLPAGTYTLTVTDSCSTKTNSVTVGQPTAALALANSTKTDASCFGTSTGSV</sequence>